<evidence type="ECO:0000313" key="2">
    <source>
        <dbReference type="EMBL" id="RMZ66665.1"/>
    </source>
</evidence>
<feature type="compositionally biased region" description="Polar residues" evidence="1">
    <location>
        <begin position="96"/>
        <end position="112"/>
    </location>
</feature>
<name>A0A3M7LWR2_9PLEO</name>
<evidence type="ECO:0000256" key="1">
    <source>
        <dbReference type="SAM" id="MobiDB-lite"/>
    </source>
</evidence>
<dbReference type="EMBL" id="KE747809">
    <property type="protein sequence ID" value="RMZ66665.1"/>
    <property type="molecule type" value="Genomic_DNA"/>
</dbReference>
<dbReference type="AlphaFoldDB" id="A0A3M7LWR2"/>
<protein>
    <submittedName>
        <fullName evidence="2">Opa3 domain-containing</fullName>
    </submittedName>
</protein>
<dbReference type="Proteomes" id="UP000265663">
    <property type="component" value="Unassembled WGS sequence"/>
</dbReference>
<keyword evidence="3" id="KW-1185">Reference proteome</keyword>
<organism evidence="2 3">
    <name type="scientific">Pyrenophora seminiperda CCB06</name>
    <dbReference type="NCBI Taxonomy" id="1302712"/>
    <lineage>
        <taxon>Eukaryota</taxon>
        <taxon>Fungi</taxon>
        <taxon>Dikarya</taxon>
        <taxon>Ascomycota</taxon>
        <taxon>Pezizomycotina</taxon>
        <taxon>Dothideomycetes</taxon>
        <taxon>Pleosporomycetidae</taxon>
        <taxon>Pleosporales</taxon>
        <taxon>Pleosporineae</taxon>
        <taxon>Pleosporaceae</taxon>
        <taxon>Pyrenophora</taxon>
    </lineage>
</organism>
<sequence>MPVRTSTRPELRFPMGIPNHSNAALGMEAKDPSTSNEGTANCTQSGNTLISAQLDGGTDHDLYASPAVIGGNYTHPAVPSYSQQQDHERTSHQSRHTSSVAPSPHQQTHTTTNTVRHLLPYCTTEPPLNKAQVIALSDVVGSLKELALLALCATSGDVNSLEKLESAMGRQTASYITDFFADEWEIDG</sequence>
<dbReference type="OrthoDB" id="3791893at2759"/>
<feature type="region of interest" description="Disordered" evidence="1">
    <location>
        <begin position="74"/>
        <end position="112"/>
    </location>
</feature>
<gene>
    <name evidence="2" type="ORF">GMOD_00002024</name>
</gene>
<evidence type="ECO:0000313" key="3">
    <source>
        <dbReference type="Proteomes" id="UP000265663"/>
    </source>
</evidence>
<reference evidence="2 3" key="1">
    <citation type="journal article" date="2014" name="PLoS ONE">
        <title>De novo Genome Assembly of the Fungal Plant Pathogen Pyrenophora semeniperda.</title>
        <authorList>
            <person name="Soliai M.M."/>
            <person name="Meyer S.E."/>
            <person name="Udall J.A."/>
            <person name="Elzinga D.E."/>
            <person name="Hermansen R.A."/>
            <person name="Bodily P.M."/>
            <person name="Hart A.A."/>
            <person name="Coleman C.E."/>
        </authorList>
    </citation>
    <scope>NUCLEOTIDE SEQUENCE [LARGE SCALE GENOMIC DNA]</scope>
    <source>
        <strain evidence="2 3">CCB06</strain>
        <tissue evidence="2">Mycelium</tissue>
    </source>
</reference>
<feature type="compositionally biased region" description="Polar residues" evidence="1">
    <location>
        <begin position="32"/>
        <end position="44"/>
    </location>
</feature>
<feature type="region of interest" description="Disordered" evidence="1">
    <location>
        <begin position="1"/>
        <end position="44"/>
    </location>
</feature>
<accession>A0A3M7LWR2</accession>
<proteinExistence type="predicted"/>